<feature type="compositionally biased region" description="Polar residues" evidence="30">
    <location>
        <begin position="703"/>
        <end position="719"/>
    </location>
</feature>
<evidence type="ECO:0000313" key="33">
    <source>
        <dbReference type="Proteomes" id="UP000515150"/>
    </source>
</evidence>
<keyword evidence="19" id="KW-0131">Cell cycle</keyword>
<dbReference type="PANTHER" id="PTHR11042">
    <property type="entry name" value="EUKARYOTIC TRANSLATION INITIATION FACTOR 2-ALPHA KINASE EIF2-ALPHA KINASE -RELATED"/>
    <property type="match status" value="1"/>
</dbReference>
<keyword evidence="14" id="KW-0524">Neurogenesis</keyword>
<evidence type="ECO:0000256" key="7">
    <source>
        <dbReference type="ARBA" id="ARBA00022679"/>
    </source>
</evidence>
<dbReference type="InParanoid" id="A0A6P7LNX2"/>
<dbReference type="InterPro" id="IPR006575">
    <property type="entry name" value="RWD_dom"/>
</dbReference>
<feature type="active site" description="Proton acceptor" evidence="27">
    <location>
        <position position="847"/>
    </location>
</feature>
<evidence type="ECO:0000256" key="10">
    <source>
        <dbReference type="ARBA" id="ARBA00022810"/>
    </source>
</evidence>
<dbReference type="InterPro" id="IPR000719">
    <property type="entry name" value="Prot_kinase_dom"/>
</dbReference>
<evidence type="ECO:0000256" key="3">
    <source>
        <dbReference type="ARBA" id="ARBA00022490"/>
    </source>
</evidence>
<dbReference type="InterPro" id="IPR016135">
    <property type="entry name" value="UBQ-conjugating_enzyme/RWD"/>
</dbReference>
<evidence type="ECO:0000256" key="14">
    <source>
        <dbReference type="ARBA" id="ARBA00022902"/>
    </source>
</evidence>
<keyword evidence="15" id="KW-0007">Acetylation</keyword>
<keyword evidence="17" id="KW-0175">Coiled coil</keyword>
<feature type="binding site" evidence="28">
    <location>
        <begin position="593"/>
        <end position="601"/>
    </location>
    <ligand>
        <name>ATP</name>
        <dbReference type="ChEBI" id="CHEBI:30616"/>
    </ligand>
</feature>
<evidence type="ECO:0000256" key="15">
    <source>
        <dbReference type="ARBA" id="ARBA00022990"/>
    </source>
</evidence>
<dbReference type="GO" id="GO:0004694">
    <property type="term" value="F:eukaryotic translation initiation factor 2alpha kinase activity"/>
    <property type="evidence" value="ECO:0007669"/>
    <property type="project" value="InterPro"/>
</dbReference>
<dbReference type="FunFam" id="1.10.510.10:FF:000353">
    <property type="entry name" value="Eukaryotic translation initiation factor 2-alpha kinase 4"/>
    <property type="match status" value="1"/>
</dbReference>
<reference evidence="34" key="1">
    <citation type="submission" date="2025-08" db="UniProtKB">
        <authorList>
            <consortium name="RefSeq"/>
        </authorList>
    </citation>
    <scope>IDENTIFICATION</scope>
</reference>
<dbReference type="InterPro" id="IPR050339">
    <property type="entry name" value="CC_SR_Kinase"/>
</dbReference>
<protein>
    <recommendedName>
        <fullName evidence="24">eIF-2-alpha kinase GCN2</fullName>
        <ecNumber evidence="2">2.7.11.1</ecNumber>
    </recommendedName>
    <alternativeName>
        <fullName evidence="25">Eukaryotic translation initiation factor 2-alpha kinase 4</fullName>
    </alternativeName>
    <alternativeName>
        <fullName evidence="26">GCN2-like protein</fullName>
    </alternativeName>
</protein>
<name>A0A6P7LNX2_BETSP</name>
<evidence type="ECO:0000256" key="1">
    <source>
        <dbReference type="ARBA" id="ARBA00004496"/>
    </source>
</evidence>
<dbReference type="Pfam" id="PF12745">
    <property type="entry name" value="HGTP_anticodon2"/>
    <property type="match status" value="1"/>
</dbReference>
<dbReference type="Pfam" id="PF13393">
    <property type="entry name" value="tRNA-synt_His"/>
    <property type="match status" value="1"/>
</dbReference>
<dbReference type="InterPro" id="IPR024435">
    <property type="entry name" value="HisRS-related_dom"/>
</dbReference>
<evidence type="ECO:0000256" key="4">
    <source>
        <dbReference type="ARBA" id="ARBA00022527"/>
    </source>
</evidence>
<dbReference type="SUPFAM" id="SSF56112">
    <property type="entry name" value="Protein kinase-like (PK-like)"/>
    <property type="match status" value="2"/>
</dbReference>
<dbReference type="InterPro" id="IPR008271">
    <property type="entry name" value="Ser/Thr_kinase_AS"/>
</dbReference>
<feature type="binding site" evidence="28 29">
    <location>
        <position position="616"/>
    </location>
    <ligand>
        <name>ATP</name>
        <dbReference type="ChEBI" id="CHEBI:30616"/>
    </ligand>
</feature>
<dbReference type="SMART" id="SM00591">
    <property type="entry name" value="RWD"/>
    <property type="match status" value="1"/>
</dbReference>
<evidence type="ECO:0000313" key="34">
    <source>
        <dbReference type="RefSeq" id="XP_028995669.1"/>
    </source>
</evidence>
<comment type="subcellular location">
    <subcellularLocation>
        <location evidence="1">Cytoplasm</location>
    </subcellularLocation>
</comment>
<dbReference type="FunFam" id="3.30.930.10:FF:000031">
    <property type="entry name" value="Eukaryotic translation initiation factor 2-alpha kinase 4"/>
    <property type="match status" value="1"/>
</dbReference>
<dbReference type="Gene3D" id="3.40.50.800">
    <property type="entry name" value="Anticodon-binding domain"/>
    <property type="match status" value="1"/>
</dbReference>
<accession>A0A6P7LNX2</accession>
<keyword evidence="7" id="KW-0808">Transferase</keyword>
<gene>
    <name evidence="34" type="primary">eif2ak4</name>
</gene>
<proteinExistence type="inferred from homology"/>
<dbReference type="CTD" id="440275"/>
<evidence type="ECO:0000256" key="23">
    <source>
        <dbReference type="ARBA" id="ARBA00065481"/>
    </source>
</evidence>
<keyword evidence="12" id="KW-0810">Translation regulation</keyword>
<evidence type="ECO:0000256" key="13">
    <source>
        <dbReference type="ARBA" id="ARBA00022884"/>
    </source>
</evidence>
<feature type="domain" description="RWD" evidence="32">
    <location>
        <begin position="16"/>
        <end position="129"/>
    </location>
</feature>
<keyword evidence="11 28" id="KW-0067">ATP-binding</keyword>
<comment type="subunit">
    <text evidence="23">Homodimer; homodimerization is important for kinase activation by uncharged tRNAs. Interacts with GCN1; this interaction stimulates EIF2AK4/GCN2 kinase activity and is impaired by IMPACT upon a variety of stress conditions, such as amino acid depletion, UV-C irradiation, proteasome inhibitor treatment and glucose deprivation. Interacts with DNAJC3; this interaction inhibits EIF2AK4/GCN2 kinase activity during endoplasmic reticulum (ER), hypothermic and amino acid-starving stress conditions. Interacts with MAP3K20; activates EIF2AK4/GCN2 kinase activity in response to moderate ribotoxic stress.</text>
</comment>
<feature type="compositionally biased region" description="Polar residues" evidence="30">
    <location>
        <begin position="1506"/>
        <end position="1536"/>
    </location>
</feature>
<feature type="domain" description="Protein kinase" evidence="31">
    <location>
        <begin position="587"/>
        <end position="1002"/>
    </location>
</feature>
<dbReference type="GO" id="GO:0000049">
    <property type="term" value="F:tRNA binding"/>
    <property type="evidence" value="ECO:0007669"/>
    <property type="project" value="UniProtKB-KW"/>
</dbReference>
<dbReference type="EC" id="2.7.11.1" evidence="2"/>
<keyword evidence="13" id="KW-0694">RNA-binding</keyword>
<dbReference type="OrthoDB" id="6778822at2759"/>
<dbReference type="InterPro" id="IPR011009">
    <property type="entry name" value="Kinase-like_dom_sf"/>
</dbReference>
<dbReference type="FunFam" id="1.10.510.10:FF:000338">
    <property type="entry name" value="Eukaryotic translation initiation factor 2-alpha kinase"/>
    <property type="match status" value="1"/>
</dbReference>
<dbReference type="Proteomes" id="UP000515150">
    <property type="component" value="Chromosome 22"/>
</dbReference>
<dbReference type="InterPro" id="IPR045864">
    <property type="entry name" value="aa-tRNA-synth_II/BPL/LPL"/>
</dbReference>
<evidence type="ECO:0000256" key="6">
    <source>
        <dbReference type="ARBA" id="ARBA00022555"/>
    </source>
</evidence>
<evidence type="ECO:0000256" key="27">
    <source>
        <dbReference type="PIRSR" id="PIRSR000660-1"/>
    </source>
</evidence>
<dbReference type="FunFam" id="3.30.200.20:FF:000308">
    <property type="entry name" value="Eukaryotic translation initiation factor 2-alpha kinase 4"/>
    <property type="match status" value="1"/>
</dbReference>
<dbReference type="GO" id="GO:0000077">
    <property type="term" value="P:DNA damage checkpoint signaling"/>
    <property type="evidence" value="ECO:0007669"/>
    <property type="project" value="InterPro"/>
</dbReference>
<dbReference type="SUPFAM" id="SSF54495">
    <property type="entry name" value="UBC-like"/>
    <property type="match status" value="1"/>
</dbReference>
<keyword evidence="18" id="KW-0010">Activator</keyword>
<dbReference type="SMART" id="SM00220">
    <property type="entry name" value="S_TKc"/>
    <property type="match status" value="2"/>
</dbReference>
<dbReference type="GO" id="GO:0140469">
    <property type="term" value="P:GCN2-mediated signaling"/>
    <property type="evidence" value="ECO:0007669"/>
    <property type="project" value="UniProtKB-ARBA"/>
</dbReference>
<dbReference type="InterPro" id="IPR041715">
    <property type="entry name" value="HisRS-like_core"/>
</dbReference>
<dbReference type="FunFam" id="3.40.50.800:FF:000009">
    <property type="entry name" value="Eukaryotic translation initiation factor 2-alpha kinase"/>
    <property type="match status" value="1"/>
</dbReference>
<dbReference type="GO" id="GO:0005737">
    <property type="term" value="C:cytoplasm"/>
    <property type="evidence" value="ECO:0007669"/>
    <property type="project" value="UniProtKB-SubCell"/>
</dbReference>
<evidence type="ECO:0000259" key="32">
    <source>
        <dbReference type="PROSITE" id="PS50908"/>
    </source>
</evidence>
<dbReference type="SUPFAM" id="SSF52954">
    <property type="entry name" value="Class II aaRS ABD-related"/>
    <property type="match status" value="1"/>
</dbReference>
<keyword evidence="16" id="KW-0346">Stress response</keyword>
<dbReference type="GO" id="GO:0034198">
    <property type="term" value="P:cellular response to amino acid starvation"/>
    <property type="evidence" value="ECO:0007669"/>
    <property type="project" value="UniProtKB-ARBA"/>
</dbReference>
<dbReference type="PANTHER" id="PTHR11042:SF136">
    <property type="entry name" value="EIF-2-ALPHA KINASE GCN2"/>
    <property type="match status" value="1"/>
</dbReference>
<dbReference type="PROSITE" id="PS50011">
    <property type="entry name" value="PROTEIN_KINASE_DOM"/>
    <property type="match status" value="2"/>
</dbReference>
<dbReference type="GeneID" id="114848919"/>
<evidence type="ECO:0000256" key="30">
    <source>
        <dbReference type="SAM" id="MobiDB-lite"/>
    </source>
</evidence>
<evidence type="ECO:0000256" key="17">
    <source>
        <dbReference type="ARBA" id="ARBA00023054"/>
    </source>
</evidence>
<keyword evidence="9 34" id="KW-0418">Kinase</keyword>
<dbReference type="FunFam" id="3.10.110.10:FF:000057">
    <property type="entry name" value="eukaryotic translation initiation factor 2-alpha kinase 4"/>
    <property type="match status" value="1"/>
</dbReference>
<dbReference type="Pfam" id="PF05773">
    <property type="entry name" value="RWD"/>
    <property type="match status" value="1"/>
</dbReference>
<dbReference type="Gene3D" id="3.30.200.20">
    <property type="entry name" value="Phosphorylase Kinase, domain 1"/>
    <property type="match status" value="1"/>
</dbReference>
<dbReference type="KEGG" id="bspl:114848919"/>
<dbReference type="CDD" id="cd23823">
    <property type="entry name" value="RWD_GCN2"/>
    <property type="match status" value="1"/>
</dbReference>
<comment type="catalytic activity">
    <reaction evidence="21">
        <text>L-threonyl-[protein] + ATP = O-phospho-L-threonyl-[protein] + ADP + H(+)</text>
        <dbReference type="Rhea" id="RHEA:46608"/>
        <dbReference type="Rhea" id="RHEA-COMP:11060"/>
        <dbReference type="Rhea" id="RHEA-COMP:11605"/>
        <dbReference type="ChEBI" id="CHEBI:15378"/>
        <dbReference type="ChEBI" id="CHEBI:30013"/>
        <dbReference type="ChEBI" id="CHEBI:30616"/>
        <dbReference type="ChEBI" id="CHEBI:61977"/>
        <dbReference type="ChEBI" id="CHEBI:456216"/>
        <dbReference type="EC" id="2.7.11.1"/>
    </reaction>
</comment>
<dbReference type="GO" id="GO:0005634">
    <property type="term" value="C:nucleus"/>
    <property type="evidence" value="ECO:0007669"/>
    <property type="project" value="TreeGrafter"/>
</dbReference>
<evidence type="ECO:0000256" key="20">
    <source>
        <dbReference type="ARBA" id="ARBA00037982"/>
    </source>
</evidence>
<dbReference type="PROSITE" id="PS00107">
    <property type="entry name" value="PROTEIN_KINASE_ATP"/>
    <property type="match status" value="1"/>
</dbReference>
<evidence type="ECO:0000256" key="24">
    <source>
        <dbReference type="ARBA" id="ARBA00073598"/>
    </source>
</evidence>
<feature type="region of interest" description="Disordered" evidence="30">
    <location>
        <begin position="133"/>
        <end position="254"/>
    </location>
</feature>
<feature type="compositionally biased region" description="Basic and acidic residues" evidence="30">
    <location>
        <begin position="137"/>
        <end position="202"/>
    </location>
</feature>
<dbReference type="Gene3D" id="3.30.930.10">
    <property type="entry name" value="Bira Bifunctional Protein, Domain 2"/>
    <property type="match status" value="1"/>
</dbReference>
<comment type="catalytic activity">
    <reaction evidence="22">
        <text>L-seryl-[protein] + ATP = O-phospho-L-seryl-[protein] + ADP + H(+)</text>
        <dbReference type="Rhea" id="RHEA:17989"/>
        <dbReference type="Rhea" id="RHEA-COMP:9863"/>
        <dbReference type="Rhea" id="RHEA-COMP:11604"/>
        <dbReference type="ChEBI" id="CHEBI:15378"/>
        <dbReference type="ChEBI" id="CHEBI:29999"/>
        <dbReference type="ChEBI" id="CHEBI:30616"/>
        <dbReference type="ChEBI" id="CHEBI:83421"/>
        <dbReference type="ChEBI" id="CHEBI:456216"/>
        <dbReference type="EC" id="2.7.11.1"/>
    </reaction>
</comment>
<dbReference type="CDD" id="cd14046">
    <property type="entry name" value="STKc_EIF2AK4_GCN2_rpt2"/>
    <property type="match status" value="1"/>
</dbReference>
<evidence type="ECO:0000256" key="28">
    <source>
        <dbReference type="PIRSR" id="PIRSR000660-2"/>
    </source>
</evidence>
<dbReference type="InterPro" id="IPR036621">
    <property type="entry name" value="Anticodon-bd_dom_sf"/>
</dbReference>
<evidence type="ECO:0000256" key="16">
    <source>
        <dbReference type="ARBA" id="ARBA00023016"/>
    </source>
</evidence>
<evidence type="ECO:0000256" key="5">
    <source>
        <dbReference type="ARBA" id="ARBA00022553"/>
    </source>
</evidence>
<dbReference type="Gene3D" id="3.10.110.10">
    <property type="entry name" value="Ubiquitin Conjugating Enzyme"/>
    <property type="match status" value="1"/>
</dbReference>
<sequence length="1650" mass="186775">MSRSEGTDDYTVQQENELEALASIFGDDFQDLRDKDPWKVKRPPEVHLCLRPNGLNHGQQCHVTVDLQVKCPPTYPDVPPELELNNAKGLSHENLHNLQSELTKLAAARCGEVMIYELADHVQGFLSEHNKPPSCSFHEEMLKNQQRQQEKRAQEEQQRMDQRRKREEEMEKEIMAVIQKREEEKREEKRRKEMAKQERLECMEQPVSGNPSPLGKSPPSPGGAPPEAAEPKRVCNRRRTTSNSRFRRDTFNEENHRSQELLHFTSTIFGEFVVHRGKSLGVSERLGRNVYYGFEANSGDFAVIYEWSLHWNKKMGKFFTSQEKGKIESCKKQIHGAEAEFNSLLRLDHPNLVHYMALSSTEKDDCLQVNLLVEHVSATNLNQSLTNHNPVPLDKLCHYTAQLLAALDYLHSNSVVHKQLGPSSVLVDSEGNVRLTDYSLSKRFADICKEDIFEQVHVRFSEDTAMPTKAGKKGDVWNLGLMLLALSQGKEMKEYPVTVPTSLPADFQDFLHKCLCLIDAERWTAQQLLEHSFLKPPSPKNLPQFHDASPEDLAVDFASSVIPRSHILNAPFSSGVQRQFSRYFNEFEELQLLGKGAFGAVIKVQNKLDGCYYAVKRIQVNPASKQFRRIKGEVTLLSRLNHENIVRYYNAWIERHEMPSAGVLSTTDSSEPRSTDRPAQCRARFNELGLPDDVEDVAPPPALSSSVEWSTSIERSSSAKCRGHQSSDDEDDEDDDDEDVFGASFLPSDSDSRSDIIFDNGDESADEISQVEPSKRPATDATESTESDQSLLIAHYLYIQMEYCEKSTLRDTIDHGLHQDQNRLWRLFREILDGLAYIHEQGMIHRDLKPVNIFLDSQDHVKIGDFGLATDHPANVAAGTFEVEDSGSALMHKPDPTGNMTGMVGTALYVSPEVQGNTKATYNQKVDLYSLGIILFEMSYRPMTTGAERISVLSQLRVEPITFPEDFTAYEQGTQGKVIQWLLIHDPALRPTAQELLKSELLPPPQMEESELHEVLQHTMANINGKAYRTMVAQLFAQNTSHVMDYAYDIDLHKGNFSLNSAKLQQHVYETISRIFKKHGAVRLQTPLLLPKNKTLYDTGELACFMDHSGMLVTLPYDLRMAFARFVARNNITHLKRYSIERVFRPRKPDRMHPRELTECAFDIITPVSNSLLPDAETIYTISEIVQEFTALQERNYNIYLNHTSLLKAILLHSGVPEDKLNQASNVLCDAMCERLTKREVEAKFCNFSLSTNSLQTLYKYIEQKGNLQDLAPLLTSLTKQKTAVTQLAKQGLKDLEEITVLLRRLGVKMQVVINLGLVYKVQHHSGVIFQFVAFIRKRKRTVPDIVAAGGRYDHVILGFRGPASTSPVPSAVGASVALDKVCAAIANMEEPPSVISCDALVVPVGHSSLPRAINVVQKLWSTGVSADIAYDVSQSQETLLDHCKLAGITCLALVSDKEGHYVKVKSFEKDRQSEKRIPESDLVDHIIQKCRTKFFDERNIREISESMTPNPKGSQLNTTGSSEQHGGSSTMNMNVNVISPEKVSSSARRRYETQIQTRLQNLGSNLQNKSNDIEVLAVDLQKETLINFLSLEFDSEEQFNSSVKTLLSRLPKQRYLKSICEEIHHFKLTKRVAVLVLYSYRDDYYKILL</sequence>
<feature type="region of interest" description="Disordered" evidence="30">
    <location>
        <begin position="1504"/>
        <end position="1536"/>
    </location>
</feature>
<dbReference type="PROSITE" id="PS00108">
    <property type="entry name" value="PROTEIN_KINASE_ST"/>
    <property type="match status" value="1"/>
</dbReference>
<evidence type="ECO:0000256" key="2">
    <source>
        <dbReference type="ARBA" id="ARBA00012513"/>
    </source>
</evidence>
<evidence type="ECO:0000256" key="9">
    <source>
        <dbReference type="ARBA" id="ARBA00022777"/>
    </source>
</evidence>
<evidence type="ECO:0000256" key="19">
    <source>
        <dbReference type="ARBA" id="ARBA00023306"/>
    </source>
</evidence>
<evidence type="ECO:0000256" key="22">
    <source>
        <dbReference type="ARBA" id="ARBA00048679"/>
    </source>
</evidence>
<dbReference type="RefSeq" id="XP_028995669.1">
    <property type="nucleotide sequence ID" value="XM_029139836.3"/>
</dbReference>
<keyword evidence="10" id="KW-0338">Growth arrest</keyword>
<evidence type="ECO:0000259" key="31">
    <source>
        <dbReference type="PROSITE" id="PS50011"/>
    </source>
</evidence>
<dbReference type="InterPro" id="IPR017441">
    <property type="entry name" value="Protein_kinase_ATP_BS"/>
</dbReference>
<evidence type="ECO:0000256" key="18">
    <source>
        <dbReference type="ARBA" id="ARBA00023159"/>
    </source>
</evidence>
<evidence type="ECO:0000256" key="25">
    <source>
        <dbReference type="ARBA" id="ARBA00076428"/>
    </source>
</evidence>
<organism evidence="33 34">
    <name type="scientific">Betta splendens</name>
    <name type="common">Siamese fighting fish</name>
    <dbReference type="NCBI Taxonomy" id="158456"/>
    <lineage>
        <taxon>Eukaryota</taxon>
        <taxon>Metazoa</taxon>
        <taxon>Chordata</taxon>
        <taxon>Craniata</taxon>
        <taxon>Vertebrata</taxon>
        <taxon>Euteleostomi</taxon>
        <taxon>Actinopterygii</taxon>
        <taxon>Neopterygii</taxon>
        <taxon>Teleostei</taxon>
        <taxon>Neoteleostei</taxon>
        <taxon>Acanthomorphata</taxon>
        <taxon>Anabantaria</taxon>
        <taxon>Anabantiformes</taxon>
        <taxon>Anabantoidei</taxon>
        <taxon>Osphronemidae</taxon>
        <taxon>Betta</taxon>
    </lineage>
</organism>
<comment type="similarity">
    <text evidence="20">Belongs to the protein kinase superfamily. Ser/Thr protein kinase family. GCN2 subfamily.</text>
</comment>
<keyword evidence="33" id="KW-1185">Reference proteome</keyword>
<evidence type="ECO:0000256" key="29">
    <source>
        <dbReference type="PROSITE-ProRule" id="PRU10141"/>
    </source>
</evidence>
<keyword evidence="4" id="KW-0723">Serine/threonine-protein kinase</keyword>
<dbReference type="Gene3D" id="1.10.510.10">
    <property type="entry name" value="Transferase(Phosphotransferase) domain 1"/>
    <property type="match status" value="2"/>
</dbReference>
<feature type="region of interest" description="Disordered" evidence="30">
    <location>
        <begin position="688"/>
        <end position="786"/>
    </location>
</feature>
<dbReference type="CDD" id="cd14012">
    <property type="entry name" value="PK_eIF2AK_GCN2_rpt1"/>
    <property type="match status" value="1"/>
</dbReference>
<dbReference type="GO" id="GO:0005524">
    <property type="term" value="F:ATP binding"/>
    <property type="evidence" value="ECO:0007669"/>
    <property type="project" value="UniProtKB-UniRule"/>
</dbReference>
<dbReference type="PROSITE" id="PS50908">
    <property type="entry name" value="RWD"/>
    <property type="match status" value="1"/>
</dbReference>
<evidence type="ECO:0000256" key="11">
    <source>
        <dbReference type="ARBA" id="ARBA00022840"/>
    </source>
</evidence>
<feature type="domain" description="Protein kinase" evidence="31">
    <location>
        <begin position="290"/>
        <end position="534"/>
    </location>
</feature>
<evidence type="ECO:0000256" key="8">
    <source>
        <dbReference type="ARBA" id="ARBA00022741"/>
    </source>
</evidence>
<evidence type="ECO:0000256" key="12">
    <source>
        <dbReference type="ARBA" id="ARBA00022845"/>
    </source>
</evidence>
<feature type="compositionally biased region" description="Acidic residues" evidence="30">
    <location>
        <begin position="728"/>
        <end position="740"/>
    </location>
</feature>
<keyword evidence="5" id="KW-0597">Phosphoprotein</keyword>
<evidence type="ECO:0000256" key="26">
    <source>
        <dbReference type="ARBA" id="ARBA00083151"/>
    </source>
</evidence>
<keyword evidence="6" id="KW-0820">tRNA-binding</keyword>
<keyword evidence="8 28" id="KW-0547">Nucleotide-binding</keyword>
<dbReference type="PIRSF" id="PIRSF000660">
    <property type="entry name" value="Ser/Thr_PK_GCN2"/>
    <property type="match status" value="1"/>
</dbReference>
<dbReference type="Pfam" id="PF00069">
    <property type="entry name" value="Pkinase"/>
    <property type="match status" value="3"/>
</dbReference>
<dbReference type="InterPro" id="IPR016255">
    <property type="entry name" value="Gcn2"/>
</dbReference>
<dbReference type="GO" id="GO:0007399">
    <property type="term" value="P:nervous system development"/>
    <property type="evidence" value="ECO:0007669"/>
    <property type="project" value="UniProtKB-KW"/>
</dbReference>
<keyword evidence="3" id="KW-0963">Cytoplasm</keyword>
<dbReference type="SUPFAM" id="SSF55681">
    <property type="entry name" value="Class II aaRS and biotin synthetases"/>
    <property type="match status" value="1"/>
</dbReference>
<evidence type="ECO:0000256" key="21">
    <source>
        <dbReference type="ARBA" id="ARBA00047899"/>
    </source>
</evidence>